<name>A0A8S3YZ04_9EUPU</name>
<dbReference type="OrthoDB" id="10588373at2759"/>
<accession>A0A8S3YZ04</accession>
<comment type="caution">
    <text evidence="1">The sequence shown here is derived from an EMBL/GenBank/DDBJ whole genome shotgun (WGS) entry which is preliminary data.</text>
</comment>
<evidence type="ECO:0000313" key="2">
    <source>
        <dbReference type="Proteomes" id="UP000678393"/>
    </source>
</evidence>
<keyword evidence="2" id="KW-1185">Reference proteome</keyword>
<evidence type="ECO:0000313" key="1">
    <source>
        <dbReference type="EMBL" id="CAG5119526.1"/>
    </source>
</evidence>
<dbReference type="EMBL" id="CAJHNH020000730">
    <property type="protein sequence ID" value="CAG5119526.1"/>
    <property type="molecule type" value="Genomic_DNA"/>
</dbReference>
<gene>
    <name evidence="1" type="ORF">CUNI_LOCUS5084</name>
</gene>
<reference evidence="1" key="1">
    <citation type="submission" date="2021-04" db="EMBL/GenBank/DDBJ databases">
        <authorList>
            <consortium name="Molecular Ecology Group"/>
        </authorList>
    </citation>
    <scope>NUCLEOTIDE SEQUENCE</scope>
</reference>
<protein>
    <submittedName>
        <fullName evidence="1">Uncharacterized protein</fullName>
    </submittedName>
</protein>
<dbReference type="Gene3D" id="2.60.60.20">
    <property type="entry name" value="PLAT/LH2 domain"/>
    <property type="match status" value="1"/>
</dbReference>
<dbReference type="Proteomes" id="UP000678393">
    <property type="component" value="Unassembled WGS sequence"/>
</dbReference>
<organism evidence="1 2">
    <name type="scientific">Candidula unifasciata</name>
    <dbReference type="NCBI Taxonomy" id="100452"/>
    <lineage>
        <taxon>Eukaryota</taxon>
        <taxon>Metazoa</taxon>
        <taxon>Spiralia</taxon>
        <taxon>Lophotrochozoa</taxon>
        <taxon>Mollusca</taxon>
        <taxon>Gastropoda</taxon>
        <taxon>Heterobranchia</taxon>
        <taxon>Euthyneura</taxon>
        <taxon>Panpulmonata</taxon>
        <taxon>Eupulmonata</taxon>
        <taxon>Stylommatophora</taxon>
        <taxon>Helicina</taxon>
        <taxon>Helicoidea</taxon>
        <taxon>Geomitridae</taxon>
        <taxon>Candidula</taxon>
    </lineage>
</organism>
<sequence>MPSIEGVLSVQLRGTMGRQLTWRPIKEGGMSGGDRISSFIIDETDVGEVSQVLVRFQNQGNSLSRRVRSLLVKSVEVDFVMKFPKKHFCPTNGVVQDGREIVLTSGSYFTSACP</sequence>
<dbReference type="AlphaFoldDB" id="A0A8S3YZ04"/>
<proteinExistence type="predicted"/>